<reference evidence="1 2" key="1">
    <citation type="submission" date="2024-07" db="EMBL/GenBank/DDBJ databases">
        <authorList>
            <person name="Pitt A."/>
            <person name="Hahn M.W."/>
        </authorList>
    </citation>
    <scope>NUCLEOTIDE SEQUENCE [LARGE SCALE GENOMIC DNA]</scope>
    <source>
        <strain evidence="1 2">2-AUSEE-184A6</strain>
    </source>
</reference>
<dbReference type="EMBL" id="JBEWZG010000003">
    <property type="protein sequence ID" value="MFL0206905.1"/>
    <property type="molecule type" value="Genomic_DNA"/>
</dbReference>
<evidence type="ECO:0000313" key="1">
    <source>
        <dbReference type="EMBL" id="MFL0206905.1"/>
    </source>
</evidence>
<dbReference type="InterPro" id="IPR024524">
    <property type="entry name" value="DUF3800"/>
</dbReference>
<comment type="caution">
    <text evidence="1">The sequence shown here is derived from an EMBL/GenBank/DDBJ whole genome shotgun (WGS) entry which is preliminary data.</text>
</comment>
<organism evidence="1 2">
    <name type="scientific">Aquirufa novilacunae</name>
    <dbReference type="NCBI Taxonomy" id="3139305"/>
    <lineage>
        <taxon>Bacteria</taxon>
        <taxon>Pseudomonadati</taxon>
        <taxon>Bacteroidota</taxon>
        <taxon>Cytophagia</taxon>
        <taxon>Cytophagales</taxon>
        <taxon>Flectobacillaceae</taxon>
        <taxon>Aquirufa</taxon>
    </lineage>
</organism>
<proteinExistence type="predicted"/>
<evidence type="ECO:0000313" key="2">
    <source>
        <dbReference type="Proteomes" id="UP001623559"/>
    </source>
</evidence>
<protein>
    <submittedName>
        <fullName evidence="1">DUF3800 domain-containing protein</fullName>
    </submittedName>
</protein>
<dbReference type="RefSeq" id="WP_406778451.1">
    <property type="nucleotide sequence ID" value="NZ_JBEWZG010000003.1"/>
</dbReference>
<sequence length="240" mass="28020">MKHYLFLDESGDHGLSFIDSQNPLFLLCGILISTNENDFLNQALDKIKRKFWETDAIIFHSRDIRKCSNEFKILLDKRLKSNFHSRVNTMMKDSKFFIIPSGVNKNKYIHQNGCKSDDIYELCLSAIIEKSIQIVNKTIRESYKLDIIIEKRGKREDRQLRSHLDEILLNGTSKISKFVIEKFEIVVTFKSKKENCNGLQLADLIAHPIAQHLINHEKKNLAFEIIKDKIHPPLNKILIR</sequence>
<dbReference type="Proteomes" id="UP001623559">
    <property type="component" value="Unassembled WGS sequence"/>
</dbReference>
<accession>A0ABW8SWU6</accession>
<gene>
    <name evidence="1" type="ORF">V7S74_09135</name>
</gene>
<dbReference type="Pfam" id="PF12686">
    <property type="entry name" value="DUF3800"/>
    <property type="match status" value="1"/>
</dbReference>
<name>A0ABW8SWU6_9BACT</name>